<organism evidence="1 2">
    <name type="scientific">Brachionus plicatilis</name>
    <name type="common">Marine rotifer</name>
    <name type="synonym">Brachionus muelleri</name>
    <dbReference type="NCBI Taxonomy" id="10195"/>
    <lineage>
        <taxon>Eukaryota</taxon>
        <taxon>Metazoa</taxon>
        <taxon>Spiralia</taxon>
        <taxon>Gnathifera</taxon>
        <taxon>Rotifera</taxon>
        <taxon>Eurotatoria</taxon>
        <taxon>Monogononta</taxon>
        <taxon>Pseudotrocha</taxon>
        <taxon>Ploima</taxon>
        <taxon>Brachionidae</taxon>
        <taxon>Brachionus</taxon>
    </lineage>
</organism>
<keyword evidence="2" id="KW-1185">Reference proteome</keyword>
<reference evidence="1 2" key="1">
    <citation type="journal article" date="2018" name="Sci. Rep.">
        <title>Genomic signatures of local adaptation to the degree of environmental predictability in rotifers.</title>
        <authorList>
            <person name="Franch-Gras L."/>
            <person name="Hahn C."/>
            <person name="Garcia-Roger E.M."/>
            <person name="Carmona M.J."/>
            <person name="Serra M."/>
            <person name="Gomez A."/>
        </authorList>
    </citation>
    <scope>NUCLEOTIDE SEQUENCE [LARGE SCALE GENOMIC DNA]</scope>
    <source>
        <strain evidence="1">HYR1</strain>
    </source>
</reference>
<proteinExistence type="predicted"/>
<evidence type="ECO:0000313" key="1">
    <source>
        <dbReference type="EMBL" id="RNA12222.1"/>
    </source>
</evidence>
<dbReference type="Proteomes" id="UP000276133">
    <property type="component" value="Unassembled WGS sequence"/>
</dbReference>
<evidence type="ECO:0000313" key="2">
    <source>
        <dbReference type="Proteomes" id="UP000276133"/>
    </source>
</evidence>
<gene>
    <name evidence="1" type="ORF">BpHYR1_024293</name>
</gene>
<sequence>MIKSKQYSGDTITIFDYILQNIKTIPFLVKFVPFLKPVSKTGLKKKPFDMKRKTTKNVQQNI</sequence>
<accession>A0A3M7QLN6</accession>
<name>A0A3M7QLN6_BRAPC</name>
<protein>
    <submittedName>
        <fullName evidence="1">Uncharacterized protein</fullName>
    </submittedName>
</protein>
<comment type="caution">
    <text evidence="1">The sequence shown here is derived from an EMBL/GenBank/DDBJ whole genome shotgun (WGS) entry which is preliminary data.</text>
</comment>
<dbReference type="EMBL" id="REGN01005745">
    <property type="protein sequence ID" value="RNA12222.1"/>
    <property type="molecule type" value="Genomic_DNA"/>
</dbReference>
<dbReference type="AlphaFoldDB" id="A0A3M7QLN6"/>